<organism evidence="2 3">
    <name type="scientific">Deinococcus enclensis</name>
    <dbReference type="NCBI Taxonomy" id="1049582"/>
    <lineage>
        <taxon>Bacteria</taxon>
        <taxon>Thermotogati</taxon>
        <taxon>Deinococcota</taxon>
        <taxon>Deinococci</taxon>
        <taxon>Deinococcales</taxon>
        <taxon>Deinococcaceae</taxon>
        <taxon>Deinococcus</taxon>
    </lineage>
</organism>
<dbReference type="RefSeq" id="WP_307469155.1">
    <property type="nucleotide sequence ID" value="NZ_JAURUR010000021.1"/>
</dbReference>
<dbReference type="EMBL" id="JAURUR010000021">
    <property type="protein sequence ID" value="MDP9766190.1"/>
    <property type="molecule type" value="Genomic_DNA"/>
</dbReference>
<dbReference type="PROSITE" id="PS51186">
    <property type="entry name" value="GNAT"/>
    <property type="match status" value="1"/>
</dbReference>
<dbReference type="Gene3D" id="3.40.630.30">
    <property type="match status" value="1"/>
</dbReference>
<dbReference type="Pfam" id="PF00583">
    <property type="entry name" value="Acetyltransf_1"/>
    <property type="match status" value="1"/>
</dbReference>
<dbReference type="InterPro" id="IPR045534">
    <property type="entry name" value="DUF6428"/>
</dbReference>
<dbReference type="Proteomes" id="UP001232163">
    <property type="component" value="Unassembled WGS sequence"/>
</dbReference>
<dbReference type="SUPFAM" id="SSF55729">
    <property type="entry name" value="Acyl-CoA N-acyltransferases (Nat)"/>
    <property type="match status" value="1"/>
</dbReference>
<gene>
    <name evidence="2" type="ORF">QO006_003654</name>
</gene>
<dbReference type="CDD" id="cd04301">
    <property type="entry name" value="NAT_SF"/>
    <property type="match status" value="1"/>
</dbReference>
<sequence length="329" mass="35056">MTTLSTHLAEPRDLPAMQAFLQALHLPTAGLHAASRSGYLLVRDAGILIGLAGLEVHGSVGLLRSVAVDPRYRSRGLAAQLVTQATRYARQFHLTDLYLLTTTAQSYFPRFGFVAVPRSAAPAALHASEELQGACPASAILMHLSLETPMTQTAQPELHRTGPFLAALRDLPALPLEFRLDGEPLVPAGYHVTEVKAVSIESMDCGGRANAWRETVIQLMDGTAAEAERGFMTTQKFLGIYDRVAARVPVHAGAEVRVEYGNVRTPALQFHVNAVDVQAERVIVDLRRPGVMCKASGASSSAGECCGPSEPRGVALGVLPASAEPLPLA</sequence>
<protein>
    <submittedName>
        <fullName evidence="2">N-acetylglutamate synthase-like GNAT family acetyltransferase</fullName>
    </submittedName>
</protein>
<evidence type="ECO:0000313" key="2">
    <source>
        <dbReference type="EMBL" id="MDP9766190.1"/>
    </source>
</evidence>
<evidence type="ECO:0000259" key="1">
    <source>
        <dbReference type="PROSITE" id="PS51186"/>
    </source>
</evidence>
<dbReference type="InterPro" id="IPR000182">
    <property type="entry name" value="GNAT_dom"/>
</dbReference>
<keyword evidence="3" id="KW-1185">Reference proteome</keyword>
<comment type="caution">
    <text evidence="2">The sequence shown here is derived from an EMBL/GenBank/DDBJ whole genome shotgun (WGS) entry which is preliminary data.</text>
</comment>
<accession>A0ABT9MHW6</accession>
<dbReference type="NCBIfam" id="NF040501">
    <property type="entry name" value="resist_ArsN2"/>
    <property type="match status" value="1"/>
</dbReference>
<evidence type="ECO:0000313" key="3">
    <source>
        <dbReference type="Proteomes" id="UP001232163"/>
    </source>
</evidence>
<proteinExistence type="predicted"/>
<feature type="domain" description="N-acetyltransferase" evidence="1">
    <location>
        <begin position="4"/>
        <end position="147"/>
    </location>
</feature>
<reference evidence="2 3" key="1">
    <citation type="submission" date="2023-07" db="EMBL/GenBank/DDBJ databases">
        <title>Genomic Encyclopedia of Type Strains, Phase IV (KMG-IV): sequencing the most valuable type-strain genomes for metagenomic binning, comparative biology and taxonomic classification.</title>
        <authorList>
            <person name="Goeker M."/>
        </authorList>
    </citation>
    <scope>NUCLEOTIDE SEQUENCE [LARGE SCALE GENOMIC DNA]</scope>
    <source>
        <strain evidence="2 3">NIO-1023</strain>
    </source>
</reference>
<dbReference type="Pfam" id="PF20001">
    <property type="entry name" value="DUF6428"/>
    <property type="match status" value="1"/>
</dbReference>
<name>A0ABT9MHW6_9DEIO</name>
<dbReference type="InterPro" id="IPR016181">
    <property type="entry name" value="Acyl_CoA_acyltransferase"/>
</dbReference>